<gene>
    <name evidence="4" type="ORF">NLO413_0857</name>
</gene>
<dbReference type="PATRIC" id="fig|1359163.3.peg.828"/>
<dbReference type="EMBL" id="LANX01000001">
    <property type="protein sequence ID" value="KJV69464.1"/>
    <property type="molecule type" value="Genomic_DNA"/>
</dbReference>
<dbReference type="InterPro" id="IPR005631">
    <property type="entry name" value="SDH"/>
</dbReference>
<evidence type="ECO:0000313" key="4">
    <source>
        <dbReference type="EMBL" id="KJV69464.1"/>
    </source>
</evidence>
<comment type="caution">
    <text evidence="4">The sequence shown here is derived from an EMBL/GenBank/DDBJ whole genome shotgun (WGS) entry which is preliminary data.</text>
</comment>
<protein>
    <recommendedName>
        <fullName evidence="2">FAD assembly factor SdhE</fullName>
    </recommendedName>
</protein>
<dbReference type="GO" id="GO:0006099">
    <property type="term" value="P:tricarboxylic acid cycle"/>
    <property type="evidence" value="ECO:0007669"/>
    <property type="project" value="TreeGrafter"/>
</dbReference>
<keyword evidence="5" id="KW-1185">Reference proteome</keyword>
<dbReference type="RefSeq" id="WP_045809168.1">
    <property type="nucleotide sequence ID" value="NZ_LANX01000001.1"/>
</dbReference>
<dbReference type="PANTHER" id="PTHR12469">
    <property type="entry name" value="PROTEIN EMI5 HOMOLOG, MITOCHONDRIAL"/>
    <property type="match status" value="1"/>
</dbReference>
<dbReference type="AlphaFoldDB" id="A0A0F3NRC7"/>
<dbReference type="InterPro" id="IPR036714">
    <property type="entry name" value="SDH_sf"/>
</dbReference>
<comment type="similarity">
    <text evidence="1">Belongs to the SdhE FAD assembly factor family.</text>
</comment>
<reference evidence="4 5" key="1">
    <citation type="submission" date="2015-02" db="EMBL/GenBank/DDBJ databases">
        <title>Genome Sequencing of Rickettsiales.</title>
        <authorList>
            <person name="Daugherty S.C."/>
            <person name="Su Q."/>
            <person name="Abolude K."/>
            <person name="Beier-Sexton M."/>
            <person name="Carlyon J.A."/>
            <person name="Carter R."/>
            <person name="Day N.P."/>
            <person name="Dumler S.J."/>
            <person name="Dyachenko V."/>
            <person name="Godinez A."/>
            <person name="Kurtti T.J."/>
            <person name="Lichay M."/>
            <person name="Mullins K.E."/>
            <person name="Ott S."/>
            <person name="Pappas-Brown V."/>
            <person name="Paris D.H."/>
            <person name="Patel P."/>
            <person name="Richards A.L."/>
            <person name="Sadzewicz L."/>
            <person name="Sears K."/>
            <person name="Seidman D."/>
            <person name="Sengamalay N."/>
            <person name="Stenos J."/>
            <person name="Tallon L.J."/>
            <person name="Vincent G."/>
            <person name="Fraser C.M."/>
            <person name="Munderloh U."/>
            <person name="Dunning-Hotopp J.C."/>
        </authorList>
    </citation>
    <scope>NUCLEOTIDE SEQUENCE [LARGE SCALE GENOMIC DNA]</scope>
    <source>
        <strain evidence="4 5">RAC413</strain>
    </source>
</reference>
<dbReference type="PANTHER" id="PTHR12469:SF2">
    <property type="entry name" value="SUCCINATE DEHYDROGENASE ASSEMBLY FACTOR 2, MITOCHONDRIAL"/>
    <property type="match status" value="1"/>
</dbReference>
<name>A0A0F3NRC7_9RICK</name>
<evidence type="ECO:0000313" key="5">
    <source>
        <dbReference type="Proteomes" id="UP000033562"/>
    </source>
</evidence>
<organism evidence="4 5">
    <name type="scientific">Candidatus Neoehrlichia procyonis str. RAC413</name>
    <dbReference type="NCBI Taxonomy" id="1359163"/>
    <lineage>
        <taxon>Bacteria</taxon>
        <taxon>Pseudomonadati</taxon>
        <taxon>Pseudomonadota</taxon>
        <taxon>Alphaproteobacteria</taxon>
        <taxon>Rickettsiales</taxon>
        <taxon>Anaplasmataceae</taxon>
        <taxon>Candidatus Neoehrlichia</taxon>
    </lineage>
</organism>
<evidence type="ECO:0000256" key="3">
    <source>
        <dbReference type="ARBA" id="ARBA00023186"/>
    </source>
</evidence>
<dbReference type="STRING" id="1359163.NLO413_0857"/>
<dbReference type="OrthoDB" id="9807264at2"/>
<keyword evidence="3" id="KW-0143">Chaperone</keyword>
<proteinExistence type="inferred from homology"/>
<dbReference type="Pfam" id="PF03937">
    <property type="entry name" value="Sdh5"/>
    <property type="match status" value="1"/>
</dbReference>
<dbReference type="Proteomes" id="UP000033562">
    <property type="component" value="Unassembled WGS sequence"/>
</dbReference>
<accession>A0A0F3NRC7</accession>
<sequence length="90" mass="10573">MLDINEKRKKLLYRSLHRGCKEIDILLGGFAVQCIFLLDDQEISEYEKIVDMDDKLLYEYITGKQPIPLLVNKLMERIISFNKANVNLIE</sequence>
<evidence type="ECO:0000256" key="2">
    <source>
        <dbReference type="ARBA" id="ARBA00019418"/>
    </source>
</evidence>
<dbReference type="Gene3D" id="1.10.150.250">
    <property type="entry name" value="Flavinator of succinate dehydrogenase"/>
    <property type="match status" value="1"/>
</dbReference>
<dbReference type="SUPFAM" id="SSF109910">
    <property type="entry name" value="YgfY-like"/>
    <property type="match status" value="1"/>
</dbReference>
<evidence type="ECO:0000256" key="1">
    <source>
        <dbReference type="ARBA" id="ARBA00008571"/>
    </source>
</evidence>